<dbReference type="RefSeq" id="WP_212994676.1">
    <property type="nucleotide sequence ID" value="NZ_BAABEA010000023.1"/>
</dbReference>
<proteinExistence type="predicted"/>
<accession>A0A919VV24</accession>
<evidence type="ECO:0000313" key="2">
    <source>
        <dbReference type="Proteomes" id="UP000681340"/>
    </source>
</evidence>
<comment type="caution">
    <text evidence="1">The sequence shown here is derived from an EMBL/GenBank/DDBJ whole genome shotgun (WGS) entry which is preliminary data.</text>
</comment>
<dbReference type="EMBL" id="BOQL01000089">
    <property type="protein sequence ID" value="GIM80094.1"/>
    <property type="molecule type" value="Genomic_DNA"/>
</dbReference>
<reference evidence="1" key="1">
    <citation type="submission" date="2021-03" db="EMBL/GenBank/DDBJ databases">
        <title>Whole genome shotgun sequence of Actinoplanes auranticolor NBRC 12245.</title>
        <authorList>
            <person name="Komaki H."/>
            <person name="Tamura T."/>
        </authorList>
    </citation>
    <scope>NUCLEOTIDE SEQUENCE</scope>
    <source>
        <strain evidence="1">NBRC 12245</strain>
    </source>
</reference>
<keyword evidence="2" id="KW-1185">Reference proteome</keyword>
<dbReference type="AlphaFoldDB" id="A0A919VV24"/>
<dbReference type="Proteomes" id="UP000681340">
    <property type="component" value="Unassembled WGS sequence"/>
</dbReference>
<organism evidence="1 2">
    <name type="scientific">Actinoplanes auranticolor</name>
    <dbReference type="NCBI Taxonomy" id="47988"/>
    <lineage>
        <taxon>Bacteria</taxon>
        <taxon>Bacillati</taxon>
        <taxon>Actinomycetota</taxon>
        <taxon>Actinomycetes</taxon>
        <taxon>Micromonosporales</taxon>
        <taxon>Micromonosporaceae</taxon>
        <taxon>Actinoplanes</taxon>
    </lineage>
</organism>
<evidence type="ECO:0000313" key="1">
    <source>
        <dbReference type="EMBL" id="GIM80094.1"/>
    </source>
</evidence>
<sequence>MTADLAALLEDKAALFNALPVDDDGYYGDADIAWLLGSRLVTDTEDGTTVYRLFHDLLRPW</sequence>
<protein>
    <submittedName>
        <fullName evidence="1">Uncharacterized protein</fullName>
    </submittedName>
</protein>
<gene>
    <name evidence="1" type="ORF">Aau02nite_88960</name>
</gene>
<name>A0A919VV24_9ACTN</name>